<evidence type="ECO:0000256" key="1">
    <source>
        <dbReference type="SAM" id="Phobius"/>
    </source>
</evidence>
<protein>
    <submittedName>
        <fullName evidence="2">Uncharacterized protein</fullName>
    </submittedName>
</protein>
<keyword evidence="1" id="KW-0472">Membrane</keyword>
<dbReference type="EMBL" id="BARW01027921">
    <property type="protein sequence ID" value="GAJ07254.1"/>
    <property type="molecule type" value="Genomic_DNA"/>
</dbReference>
<dbReference type="AlphaFoldDB" id="X1TPR4"/>
<feature type="non-terminal residue" evidence="2">
    <location>
        <position position="255"/>
    </location>
</feature>
<comment type="caution">
    <text evidence="2">The sequence shown here is derived from an EMBL/GenBank/DDBJ whole genome shotgun (WGS) entry which is preliminary data.</text>
</comment>
<proteinExistence type="predicted"/>
<feature type="transmembrane region" description="Helical" evidence="1">
    <location>
        <begin position="25"/>
        <end position="52"/>
    </location>
</feature>
<keyword evidence="1" id="KW-1133">Transmembrane helix</keyword>
<gene>
    <name evidence="2" type="ORF">S12H4_45195</name>
</gene>
<feature type="transmembrane region" description="Helical" evidence="1">
    <location>
        <begin position="147"/>
        <end position="165"/>
    </location>
</feature>
<feature type="transmembrane region" description="Helical" evidence="1">
    <location>
        <begin position="113"/>
        <end position="135"/>
    </location>
</feature>
<organism evidence="2">
    <name type="scientific">marine sediment metagenome</name>
    <dbReference type="NCBI Taxonomy" id="412755"/>
    <lineage>
        <taxon>unclassified sequences</taxon>
        <taxon>metagenomes</taxon>
        <taxon>ecological metagenomes</taxon>
    </lineage>
</organism>
<feature type="non-terminal residue" evidence="2">
    <location>
        <position position="1"/>
    </location>
</feature>
<accession>X1TPR4</accession>
<feature type="transmembrane region" description="Helical" evidence="1">
    <location>
        <begin position="73"/>
        <end position="93"/>
    </location>
</feature>
<evidence type="ECO:0000313" key="2">
    <source>
        <dbReference type="EMBL" id="GAJ07254.1"/>
    </source>
</evidence>
<name>X1TPR4_9ZZZZ</name>
<sequence>YLGFHFQHWQIEVTYFGRKYAPAPWHYPIVMSVITMPVATMAAALVGAWRMIRTRAEAPGRPSWRERWEDPAWQRRAAAALIGWALAINYLFACLPSTPKYTGCRLFLPVFPFIAIAAGIGIGWLARVVGGWIAARGSDGRGTSRRVGIALVILVALVGPLRSVADFYPHELSYYNMFIGGLPGAAARGMEVTYWGETYLDAALWLNRNAPRGALAWIEPPGCEATMWVYRDLGILRRDIRTTSGPLGLRHADYA</sequence>
<reference evidence="2" key="1">
    <citation type="journal article" date="2014" name="Front. Microbiol.">
        <title>High frequency of phylogenetically diverse reductive dehalogenase-homologous genes in deep subseafloor sedimentary metagenomes.</title>
        <authorList>
            <person name="Kawai M."/>
            <person name="Futagami T."/>
            <person name="Toyoda A."/>
            <person name="Takaki Y."/>
            <person name="Nishi S."/>
            <person name="Hori S."/>
            <person name="Arai W."/>
            <person name="Tsubouchi T."/>
            <person name="Morono Y."/>
            <person name="Uchiyama I."/>
            <person name="Ito T."/>
            <person name="Fujiyama A."/>
            <person name="Inagaki F."/>
            <person name="Takami H."/>
        </authorList>
    </citation>
    <scope>NUCLEOTIDE SEQUENCE</scope>
    <source>
        <strain evidence="2">Expedition CK06-06</strain>
    </source>
</reference>
<keyword evidence="1" id="KW-0812">Transmembrane</keyword>